<dbReference type="SUPFAM" id="SSF50494">
    <property type="entry name" value="Trypsin-like serine proteases"/>
    <property type="match status" value="1"/>
</dbReference>
<proteinExistence type="predicted"/>
<dbReference type="PANTHER" id="PTHR24271:SF13">
    <property type="entry name" value="CATHEPSIN G"/>
    <property type="match status" value="1"/>
</dbReference>
<dbReference type="InterPro" id="IPR001254">
    <property type="entry name" value="Trypsin_dom"/>
</dbReference>
<dbReference type="InterPro" id="IPR043504">
    <property type="entry name" value="Peptidase_S1_PA_chymotrypsin"/>
</dbReference>
<name>A0A8C4MS41_EQUAS</name>
<organism evidence="4">
    <name type="scientific">Equus asinus asinus</name>
    <dbReference type="NCBI Taxonomy" id="83772"/>
    <lineage>
        <taxon>Eukaryota</taxon>
        <taxon>Metazoa</taxon>
        <taxon>Chordata</taxon>
        <taxon>Craniata</taxon>
        <taxon>Vertebrata</taxon>
        <taxon>Euteleostomi</taxon>
        <taxon>Mammalia</taxon>
        <taxon>Eutheria</taxon>
        <taxon>Laurasiatheria</taxon>
        <taxon>Perissodactyla</taxon>
        <taxon>Equidae</taxon>
        <taxon>Equus</taxon>
    </lineage>
</organism>
<feature type="chain" id="PRO_5034305270" description="Peptidase S1 domain-containing protein" evidence="2">
    <location>
        <begin position="20"/>
        <end position="272"/>
    </location>
</feature>
<dbReference type="GO" id="GO:0005737">
    <property type="term" value="C:cytoplasm"/>
    <property type="evidence" value="ECO:0007669"/>
    <property type="project" value="TreeGrafter"/>
</dbReference>
<dbReference type="GO" id="GO:0004252">
    <property type="term" value="F:serine-type endopeptidase activity"/>
    <property type="evidence" value="ECO:0007669"/>
    <property type="project" value="InterPro"/>
</dbReference>
<keyword evidence="2" id="KW-0732">Signal</keyword>
<sequence>MQQLLLGLAFLLPSRLGQVKDIIGGHEASPHSCPYMALAHFVEQESEGRYGGVLMRKDFVLRAAHSQGSSVNVTLGFHGIQERERTHQCNPNAVSRPRRPVAELDFLASSHQLERQAKLTAAVGPFSFALPLMQDRPSPGARCNMVGWGLVGLYCRPDMLHDAWLRGQRDLKCSNCFNFYTHQMQICVGYPRKRKSTFLVRGPLVCHHEAQAIVSYGNRMGTPPAVFTRVSGFLPWIRTTMRRFIQRVVTEIPPGDSLFYGAEASSRGVPRA</sequence>
<dbReference type="Pfam" id="PF00089">
    <property type="entry name" value="Trypsin"/>
    <property type="match status" value="1"/>
</dbReference>
<dbReference type="GO" id="GO:0006508">
    <property type="term" value="P:proteolysis"/>
    <property type="evidence" value="ECO:0007669"/>
    <property type="project" value="InterPro"/>
</dbReference>
<dbReference type="Gene3D" id="2.40.10.10">
    <property type="entry name" value="Trypsin-like serine proteases"/>
    <property type="match status" value="2"/>
</dbReference>
<dbReference type="AlphaFoldDB" id="A0A8C4MS41"/>
<evidence type="ECO:0000259" key="3">
    <source>
        <dbReference type="PROSITE" id="PS50240"/>
    </source>
</evidence>
<evidence type="ECO:0000313" key="4">
    <source>
        <dbReference type="Ensembl" id="ENSEASP00005027201.1"/>
    </source>
</evidence>
<feature type="domain" description="Peptidase S1" evidence="3">
    <location>
        <begin position="22"/>
        <end position="242"/>
    </location>
</feature>
<keyword evidence="1" id="KW-1015">Disulfide bond</keyword>
<evidence type="ECO:0000256" key="2">
    <source>
        <dbReference type="SAM" id="SignalP"/>
    </source>
</evidence>
<dbReference type="PROSITE" id="PS50240">
    <property type="entry name" value="TRYPSIN_DOM"/>
    <property type="match status" value="1"/>
</dbReference>
<accession>A0A8C4MS41</accession>
<feature type="signal peptide" evidence="2">
    <location>
        <begin position="1"/>
        <end position="19"/>
    </location>
</feature>
<reference evidence="4" key="1">
    <citation type="submission" date="2023-03" db="UniProtKB">
        <authorList>
            <consortium name="Ensembl"/>
        </authorList>
    </citation>
    <scope>IDENTIFICATION</scope>
</reference>
<dbReference type="PANTHER" id="PTHR24271">
    <property type="entry name" value="KALLIKREIN-RELATED"/>
    <property type="match status" value="1"/>
</dbReference>
<dbReference type="InterPro" id="IPR009003">
    <property type="entry name" value="Peptidase_S1_PA"/>
</dbReference>
<dbReference type="SMART" id="SM00020">
    <property type="entry name" value="Tryp_SPc"/>
    <property type="match status" value="1"/>
</dbReference>
<protein>
    <recommendedName>
        <fullName evidence="3">Peptidase S1 domain-containing protein</fullName>
    </recommendedName>
</protein>
<evidence type="ECO:0000256" key="1">
    <source>
        <dbReference type="ARBA" id="ARBA00023157"/>
    </source>
</evidence>
<dbReference type="Ensembl" id="ENSEAST00005029533.1">
    <property type="protein sequence ID" value="ENSEASP00005027201.1"/>
    <property type="gene ID" value="ENSEASG00005018533.1"/>
</dbReference>